<gene>
    <name evidence="10" type="primary">LOC108049836</name>
    <name evidence="8" type="synonym">108049836</name>
</gene>
<keyword evidence="10" id="KW-0251">Elongation factor</keyword>
<evidence type="ECO:0000256" key="3">
    <source>
        <dbReference type="ARBA" id="ARBA00022833"/>
    </source>
</evidence>
<dbReference type="OMA" id="NCIQLHT"/>
<protein>
    <submittedName>
        <fullName evidence="10">Transcription elongation factor S-II</fullName>
    </submittedName>
</protein>
<evidence type="ECO:0000313" key="9">
    <source>
        <dbReference type="Proteomes" id="UP001652680"/>
    </source>
</evidence>
<dbReference type="Pfam" id="PF07500">
    <property type="entry name" value="TFIIS_M"/>
    <property type="match status" value="1"/>
</dbReference>
<proteinExistence type="predicted"/>
<dbReference type="Gene3D" id="1.10.472.30">
    <property type="entry name" value="Transcription elongation factor S-II, central domain"/>
    <property type="match status" value="1"/>
</dbReference>
<dbReference type="RefSeq" id="XP_016986655.1">
    <property type="nucleotide sequence ID" value="XM_017131166.1"/>
</dbReference>
<dbReference type="GO" id="GO:0003676">
    <property type="term" value="F:nucleic acid binding"/>
    <property type="evidence" value="ECO:0007669"/>
    <property type="project" value="InterPro"/>
</dbReference>
<name>A0A6P4F8A4_DRORH</name>
<dbReference type="SUPFAM" id="SSF57783">
    <property type="entry name" value="Zinc beta-ribbon"/>
    <property type="match status" value="1"/>
</dbReference>
<evidence type="ECO:0000256" key="4">
    <source>
        <dbReference type="ARBA" id="ARBA00023242"/>
    </source>
</evidence>
<dbReference type="SUPFAM" id="SSF46942">
    <property type="entry name" value="Elongation factor TFIIS domain 2"/>
    <property type="match status" value="1"/>
</dbReference>
<dbReference type="GO" id="GO:0003746">
    <property type="term" value="F:translation elongation factor activity"/>
    <property type="evidence" value="ECO:0007669"/>
    <property type="project" value="UniProtKB-KW"/>
</dbReference>
<evidence type="ECO:0000256" key="1">
    <source>
        <dbReference type="ARBA" id="ARBA00022723"/>
    </source>
</evidence>
<accession>A0A6P4F8A4</accession>
<dbReference type="Pfam" id="PF01096">
    <property type="entry name" value="Zn_ribbon_TFIIS"/>
    <property type="match status" value="1"/>
</dbReference>
<dbReference type="GeneID" id="108049836"/>
<evidence type="ECO:0000259" key="7">
    <source>
        <dbReference type="PROSITE" id="PS51321"/>
    </source>
</evidence>
<dbReference type="InterPro" id="IPR035100">
    <property type="entry name" value="TF_IIS-typ"/>
</dbReference>
<keyword evidence="1" id="KW-0479">Metal-binding</keyword>
<dbReference type="AlphaFoldDB" id="A0A6P4F8A4"/>
<dbReference type="PROSITE" id="PS51133">
    <property type="entry name" value="ZF_TFIIS_2"/>
    <property type="match status" value="1"/>
</dbReference>
<dbReference type="EnsemblMetazoa" id="XM_017131166.1">
    <property type="protein sequence ID" value="XP_016986655.1"/>
    <property type="gene ID" value="LOC108049836"/>
</dbReference>
<evidence type="ECO:0000259" key="6">
    <source>
        <dbReference type="PROSITE" id="PS51133"/>
    </source>
</evidence>
<dbReference type="GO" id="GO:0006351">
    <property type="term" value="P:DNA-templated transcription"/>
    <property type="evidence" value="ECO:0007669"/>
    <property type="project" value="InterPro"/>
</dbReference>
<keyword evidence="9" id="KW-1185">Reference proteome</keyword>
<dbReference type="PANTHER" id="PTHR11477:SF0">
    <property type="entry name" value="IP08861P-RELATED"/>
    <property type="match status" value="1"/>
</dbReference>
<organism evidence="10">
    <name type="scientific">Drosophila rhopaloa</name>
    <name type="common">Fruit fly</name>
    <dbReference type="NCBI Taxonomy" id="1041015"/>
    <lineage>
        <taxon>Eukaryota</taxon>
        <taxon>Metazoa</taxon>
        <taxon>Ecdysozoa</taxon>
        <taxon>Arthropoda</taxon>
        <taxon>Hexapoda</taxon>
        <taxon>Insecta</taxon>
        <taxon>Pterygota</taxon>
        <taxon>Neoptera</taxon>
        <taxon>Endopterygota</taxon>
        <taxon>Diptera</taxon>
        <taxon>Brachycera</taxon>
        <taxon>Muscomorpha</taxon>
        <taxon>Ephydroidea</taxon>
        <taxon>Drosophilidae</taxon>
        <taxon>Drosophila</taxon>
        <taxon>Sophophora</taxon>
    </lineage>
</organism>
<dbReference type="GO" id="GO:0008270">
    <property type="term" value="F:zinc ion binding"/>
    <property type="evidence" value="ECO:0007669"/>
    <property type="project" value="UniProtKB-KW"/>
</dbReference>
<sequence length="163" mass="18821">MTFEVRLKCREMLTSALRMGDLPEGSGDPEDKAVQLEEAIYEELSNSDVKYKNRIRSRLSNLRDPKNPGLRDRFLRGLLSAEKLARMSPEEMASDDLRRMREKFVQEAINQAQMAEMPQGTKTDLFKCPRCKKRNCIQVHTQDGGEPMVTFVMCDECGNRWKT</sequence>
<reference evidence="9" key="1">
    <citation type="journal article" date="2021" name="Elife">
        <title>Highly contiguous assemblies of 101 drosophilid genomes.</title>
        <authorList>
            <person name="Kim B.Y."/>
            <person name="Wang J.R."/>
            <person name="Miller D.E."/>
            <person name="Barmina O."/>
            <person name="Delaney E."/>
            <person name="Thompson A."/>
            <person name="Comeault A.A."/>
            <person name="Peede D."/>
            <person name="D'Agostino E.R."/>
            <person name="Pelaez J."/>
            <person name="Aguilar J.M."/>
            <person name="Haji D."/>
            <person name="Matsunaga T."/>
            <person name="Armstrong E.E."/>
            <person name="Zych M."/>
            <person name="Ogawa Y."/>
            <person name="Stamenkovic-Radak M."/>
            <person name="Jelic M."/>
            <person name="Veselinovic M.S."/>
            <person name="Tanaskovic M."/>
            <person name="Eric P."/>
            <person name="Gao J.J."/>
            <person name="Katoh T.K."/>
            <person name="Toda M.J."/>
            <person name="Watabe H."/>
            <person name="Watada M."/>
            <person name="Davis J.S."/>
            <person name="Moyle L.C."/>
            <person name="Manoli G."/>
            <person name="Bertolini E."/>
            <person name="Kostal V."/>
            <person name="Hawley R.S."/>
            <person name="Takahashi A."/>
            <person name="Jones C.D."/>
            <person name="Price D.K."/>
            <person name="Whiteman N."/>
            <person name="Kopp A."/>
            <person name="Matute D.R."/>
            <person name="Petrov D.A."/>
        </authorList>
    </citation>
    <scope>NUCLEOTIDE SEQUENCE [LARGE SCALE GENOMIC DNA]</scope>
</reference>
<evidence type="ECO:0000313" key="10">
    <source>
        <dbReference type="RefSeq" id="XP_016986655.1"/>
    </source>
</evidence>
<dbReference type="PROSITE" id="PS51321">
    <property type="entry name" value="TFIIS_CENTRAL"/>
    <property type="match status" value="1"/>
</dbReference>
<feature type="domain" description="TFIIS-type" evidence="6">
    <location>
        <begin position="124"/>
        <end position="162"/>
    </location>
</feature>
<keyword evidence="4" id="KW-0539">Nucleus</keyword>
<reference evidence="10" key="2">
    <citation type="submission" date="2025-04" db="UniProtKB">
        <authorList>
            <consortium name="RefSeq"/>
        </authorList>
    </citation>
    <scope>IDENTIFICATION</scope>
</reference>
<dbReference type="OrthoDB" id="44867at2759"/>
<dbReference type="SMART" id="SM00510">
    <property type="entry name" value="TFS2M"/>
    <property type="match status" value="1"/>
</dbReference>
<dbReference type="InterPro" id="IPR003618">
    <property type="entry name" value="TFIIS_cen_dom"/>
</dbReference>
<dbReference type="GO" id="GO:0005634">
    <property type="term" value="C:nucleus"/>
    <property type="evidence" value="ECO:0007669"/>
    <property type="project" value="TreeGrafter"/>
</dbReference>
<dbReference type="SMART" id="SM00440">
    <property type="entry name" value="ZnF_C2C2"/>
    <property type="match status" value="1"/>
</dbReference>
<dbReference type="PIRSF" id="PIRSF006704">
    <property type="entry name" value="TF_IIS"/>
    <property type="match status" value="1"/>
</dbReference>
<dbReference type="Gene3D" id="2.20.25.10">
    <property type="match status" value="1"/>
</dbReference>
<reference evidence="8" key="3">
    <citation type="submission" date="2025-05" db="UniProtKB">
        <authorList>
            <consortium name="EnsemblMetazoa"/>
        </authorList>
    </citation>
    <scope>IDENTIFICATION</scope>
</reference>
<evidence type="ECO:0000256" key="5">
    <source>
        <dbReference type="PROSITE-ProRule" id="PRU00472"/>
    </source>
</evidence>
<evidence type="ECO:0000313" key="8">
    <source>
        <dbReference type="EnsemblMetazoa" id="XP_016986655.1"/>
    </source>
</evidence>
<dbReference type="InterPro" id="IPR036575">
    <property type="entry name" value="TFIIS_cen_dom_sf"/>
</dbReference>
<keyword evidence="3" id="KW-0862">Zinc</keyword>
<evidence type="ECO:0000256" key="2">
    <source>
        <dbReference type="ARBA" id="ARBA00022771"/>
    </source>
</evidence>
<feature type="domain" description="TFIIS central" evidence="7">
    <location>
        <begin position="5"/>
        <end position="120"/>
    </location>
</feature>
<keyword evidence="10" id="KW-0648">Protein biosynthesis</keyword>
<dbReference type="Proteomes" id="UP001652680">
    <property type="component" value="Unassembled WGS sequence"/>
</dbReference>
<keyword evidence="2 5" id="KW-0863">Zinc-finger</keyword>
<dbReference type="CDD" id="cd13749">
    <property type="entry name" value="Zn-ribbon_TFIIS"/>
    <property type="match status" value="1"/>
</dbReference>
<dbReference type="PANTHER" id="PTHR11477">
    <property type="entry name" value="TRANSCRIPTION FACTOR S-II ZINC FINGER DOMAIN-CONTAINING PROTEIN"/>
    <property type="match status" value="1"/>
</dbReference>
<dbReference type="InterPro" id="IPR001222">
    <property type="entry name" value="Znf_TFIIS"/>
</dbReference>